<keyword evidence="5" id="KW-0378">Hydrolase</keyword>
<reference evidence="5" key="1">
    <citation type="submission" date="2021-01" db="EMBL/GenBank/DDBJ databases">
        <title>KCTC 19127 draft genome.</title>
        <authorList>
            <person name="An D."/>
        </authorList>
    </citation>
    <scope>NUCLEOTIDE SEQUENCE</scope>
    <source>
        <strain evidence="5">KCTC 19127</strain>
    </source>
</reference>
<evidence type="ECO:0000259" key="4">
    <source>
        <dbReference type="Pfam" id="PF00561"/>
    </source>
</evidence>
<organism evidence="5 6">
    <name type="scientific">Nakamurella flavida</name>
    <dbReference type="NCBI Taxonomy" id="363630"/>
    <lineage>
        <taxon>Bacteria</taxon>
        <taxon>Bacillati</taxon>
        <taxon>Actinomycetota</taxon>
        <taxon>Actinomycetes</taxon>
        <taxon>Nakamurellales</taxon>
        <taxon>Nakamurellaceae</taxon>
        <taxon>Nakamurella</taxon>
    </lineage>
</organism>
<dbReference type="EMBL" id="JAERWL010000011">
    <property type="protein sequence ID" value="MBM9477598.1"/>
    <property type="molecule type" value="Genomic_DNA"/>
</dbReference>
<evidence type="ECO:0000259" key="3">
    <source>
        <dbReference type="Pfam" id="PF00501"/>
    </source>
</evidence>
<evidence type="ECO:0000256" key="1">
    <source>
        <dbReference type="ARBA" id="ARBA00006432"/>
    </source>
</evidence>
<gene>
    <name evidence="5" type="ORF">JL107_14195</name>
</gene>
<dbReference type="Pfam" id="PF00561">
    <property type="entry name" value="Abhydrolase_1"/>
    <property type="match status" value="1"/>
</dbReference>
<dbReference type="PANTHER" id="PTHR43201">
    <property type="entry name" value="ACYL-COA SYNTHETASE"/>
    <property type="match status" value="1"/>
</dbReference>
<dbReference type="InterPro" id="IPR000873">
    <property type="entry name" value="AMP-dep_synth/lig_dom"/>
</dbReference>
<keyword evidence="2" id="KW-0436">Ligase</keyword>
<dbReference type="PANTHER" id="PTHR43201:SF5">
    <property type="entry name" value="MEDIUM-CHAIN ACYL-COA LIGASE ACSF2, MITOCHONDRIAL"/>
    <property type="match status" value="1"/>
</dbReference>
<name>A0A939C1E1_9ACTN</name>
<evidence type="ECO:0000313" key="6">
    <source>
        <dbReference type="Proteomes" id="UP000663801"/>
    </source>
</evidence>
<feature type="domain" description="AB hydrolase-1" evidence="4">
    <location>
        <begin position="66"/>
        <end position="306"/>
    </location>
</feature>
<dbReference type="GO" id="GO:0006631">
    <property type="term" value="P:fatty acid metabolic process"/>
    <property type="evidence" value="ECO:0007669"/>
    <property type="project" value="TreeGrafter"/>
</dbReference>
<dbReference type="Pfam" id="PF00501">
    <property type="entry name" value="AMP-binding"/>
    <property type="match status" value="1"/>
</dbReference>
<sequence length="861" mass="91130">MVIGHLRARSASRPPAGLPGLDPAWSRLVRARVGDGSDGGAKGAERTFHVLDSWADRPVPDVPEVTLLCVHGNPTWSYLWRRLVEQAPSTWRVVAPDQLGMGWSERLDGPRVLADRVADLGALTEALRLRGPVVTVAHDWGGIVSLGWAREHPELLAGVVLTNTAVHQPGTSAGPPLIRLAHVPAVNAVACVATPLFVRATTSLVRPWAPKDVRDAFAAPYRSPAQRAAVGEFVADVPFAADHPSRPTLDVIAEGTRDLDVPALLLWGPKDPVFREEHLRDLLDRLPQAQLHRFETAGHLLAEDAPQYVDATVSWVSGLLDGAPEIPAALPSDAPSVFDRLEARREDDEPAVTEVGGRSITWRELHTRVTRIAAGLRGHGLRTGDRVALLVPPSIELTVALYAVWRAGGVVVVADKGLGLRGMARALRSARIDHLIADTPGLLAAAPMGLPGTRISVREPSGVVRRAGSVSWTLPGLEHYGDLHPVDPIEPELDAEAAVLFTSGATGPAKGVLYRHRQLRAQLALIRSTYGLTADDRMVAAFAPFALYGPALGVRSAVPATDVTKPGSLTARALGDAARAIDATVVFASPAALRNVLATAELANRRQRHALARVRLLMSAGAPVPADVLHALADLLPHADPHTPYGMTEALPVADISLAGIDAAGRGDGVCVGHPLAGVQVRITPLDADGVSTTELTDRPGITGEIWVRAAHVKDSYDALWFTDQLAAAHPGWHRTGDVGMLDEQGRLWVQGRFVHVITGPDGPVTPVGIEQRVELEVGDEGTPAAVVGVGPAGTQQVVVVLSGPGELRVGTGLANRVRAAAGVPVAAVLRRESLPVDIRHNSKIDRSALARWAADELAGG</sequence>
<dbReference type="InterPro" id="IPR042099">
    <property type="entry name" value="ANL_N_sf"/>
</dbReference>
<dbReference type="InterPro" id="IPR029058">
    <property type="entry name" value="AB_hydrolase_fold"/>
</dbReference>
<proteinExistence type="inferred from homology"/>
<dbReference type="SUPFAM" id="SSF53474">
    <property type="entry name" value="alpha/beta-Hydrolases"/>
    <property type="match status" value="1"/>
</dbReference>
<keyword evidence="6" id="KW-1185">Reference proteome</keyword>
<dbReference type="AlphaFoldDB" id="A0A939C1E1"/>
<dbReference type="GO" id="GO:0031956">
    <property type="term" value="F:medium-chain fatty acid-CoA ligase activity"/>
    <property type="evidence" value="ECO:0007669"/>
    <property type="project" value="TreeGrafter"/>
</dbReference>
<dbReference type="Gene3D" id="3.40.50.12780">
    <property type="entry name" value="N-terminal domain of ligase-like"/>
    <property type="match status" value="1"/>
</dbReference>
<comment type="similarity">
    <text evidence="1">Belongs to the ATP-dependent AMP-binding enzyme family.</text>
</comment>
<dbReference type="Gene3D" id="3.40.50.1820">
    <property type="entry name" value="alpha/beta hydrolase"/>
    <property type="match status" value="1"/>
</dbReference>
<comment type="caution">
    <text evidence="5">The sequence shown here is derived from an EMBL/GenBank/DDBJ whole genome shotgun (WGS) entry which is preliminary data.</text>
</comment>
<accession>A0A939C1E1</accession>
<dbReference type="InterPro" id="IPR000073">
    <property type="entry name" value="AB_hydrolase_1"/>
</dbReference>
<dbReference type="SUPFAM" id="SSF56801">
    <property type="entry name" value="Acetyl-CoA synthetase-like"/>
    <property type="match status" value="1"/>
</dbReference>
<evidence type="ECO:0000256" key="2">
    <source>
        <dbReference type="ARBA" id="ARBA00022598"/>
    </source>
</evidence>
<protein>
    <submittedName>
        <fullName evidence="5">Alpha/beta fold hydrolase</fullName>
    </submittedName>
</protein>
<dbReference type="PRINTS" id="PR00111">
    <property type="entry name" value="ABHYDROLASE"/>
</dbReference>
<dbReference type="GO" id="GO:0016787">
    <property type="term" value="F:hydrolase activity"/>
    <property type="evidence" value="ECO:0007669"/>
    <property type="project" value="UniProtKB-KW"/>
</dbReference>
<evidence type="ECO:0000313" key="5">
    <source>
        <dbReference type="EMBL" id="MBM9477598.1"/>
    </source>
</evidence>
<dbReference type="Proteomes" id="UP000663801">
    <property type="component" value="Unassembled WGS sequence"/>
</dbReference>
<feature type="domain" description="AMP-dependent synthetase/ligase" evidence="3">
    <location>
        <begin position="343"/>
        <end position="715"/>
    </location>
</feature>